<keyword evidence="11" id="KW-0282">Flagellum</keyword>
<keyword evidence="8 10" id="KW-1133">Transmembrane helix</keyword>
<evidence type="ECO:0000313" key="12">
    <source>
        <dbReference type="Proteomes" id="UP000190423"/>
    </source>
</evidence>
<reference evidence="11 12" key="1">
    <citation type="submission" date="2017-02" db="EMBL/GenBank/DDBJ databases">
        <authorList>
            <person name="Peterson S.W."/>
        </authorList>
    </citation>
    <scope>NUCLEOTIDE SEQUENCE [LARGE SCALE GENOMIC DNA]</scope>
    <source>
        <strain evidence="11 12">ATCC BAA-908</strain>
    </source>
</reference>
<keyword evidence="6 10" id="KW-0812">Transmembrane</keyword>
<evidence type="ECO:0000256" key="8">
    <source>
        <dbReference type="ARBA" id="ARBA00022989"/>
    </source>
</evidence>
<comment type="similarity">
    <text evidence="3 10">Belongs to the FliL family.</text>
</comment>
<dbReference type="RefSeq" id="WP_078933763.1">
    <property type="nucleotide sequence ID" value="NZ_FUWG01000014.1"/>
</dbReference>
<keyword evidence="7 10" id="KW-0283">Flagellar rotation</keyword>
<evidence type="ECO:0000256" key="6">
    <source>
        <dbReference type="ARBA" id="ARBA00022692"/>
    </source>
</evidence>
<dbReference type="GeneID" id="78317142"/>
<evidence type="ECO:0000256" key="7">
    <source>
        <dbReference type="ARBA" id="ARBA00022779"/>
    </source>
</evidence>
<dbReference type="AlphaFoldDB" id="A0A1T4M687"/>
<keyword evidence="12" id="KW-1185">Reference proteome</keyword>
<keyword evidence="4 10" id="KW-1003">Cell membrane</keyword>
<proteinExistence type="inferred from homology"/>
<dbReference type="STRING" id="261392.SAMN02745149_01861"/>
<protein>
    <recommendedName>
        <fullName evidence="10">Flagellar protein FliL</fullName>
    </recommendedName>
</protein>
<dbReference type="InterPro" id="IPR005503">
    <property type="entry name" value="FliL"/>
</dbReference>
<evidence type="ECO:0000256" key="2">
    <source>
        <dbReference type="ARBA" id="ARBA00004162"/>
    </source>
</evidence>
<evidence type="ECO:0000256" key="4">
    <source>
        <dbReference type="ARBA" id="ARBA00022475"/>
    </source>
</evidence>
<dbReference type="GO" id="GO:0009425">
    <property type="term" value="C:bacterial-type flagellum basal body"/>
    <property type="evidence" value="ECO:0007669"/>
    <property type="project" value="InterPro"/>
</dbReference>
<dbReference type="Pfam" id="PF03748">
    <property type="entry name" value="FliL"/>
    <property type="match status" value="1"/>
</dbReference>
<evidence type="ECO:0000313" key="11">
    <source>
        <dbReference type="EMBL" id="SJZ62509.1"/>
    </source>
</evidence>
<accession>A0A1T4M687</accession>
<comment type="subcellular location">
    <subcellularLocation>
        <location evidence="2">Cell membrane</location>
        <topology evidence="2">Single-pass membrane protein</topology>
    </subcellularLocation>
</comment>
<keyword evidence="11" id="KW-0969">Cilium</keyword>
<comment type="function">
    <text evidence="1 10">Controls the rotational direction of flagella during chemotaxis.</text>
</comment>
<sequence length="181" mass="19869">MADDGLDGLDDGSAAGMPAKKSGFGGLITSLLKWIAIALGAVILIVVIVVVTMRIVNKNSSGNVAIPISDEYAVQREVLDWYTSLGAIRTKSSDEIPASVVVDIALGYKKDDKATSTEITQRNIELKDFLRRYFTEKTIAELKPQNEQKLKIELRNAINDEILSTSKIKDISFLQLDVIEQ</sequence>
<evidence type="ECO:0000256" key="1">
    <source>
        <dbReference type="ARBA" id="ARBA00002254"/>
    </source>
</evidence>
<dbReference type="GO" id="GO:0005886">
    <property type="term" value="C:plasma membrane"/>
    <property type="evidence" value="ECO:0007669"/>
    <property type="project" value="UniProtKB-SubCell"/>
</dbReference>
<dbReference type="GO" id="GO:0006935">
    <property type="term" value="P:chemotaxis"/>
    <property type="evidence" value="ECO:0007669"/>
    <property type="project" value="UniProtKB-KW"/>
</dbReference>
<evidence type="ECO:0000256" key="9">
    <source>
        <dbReference type="ARBA" id="ARBA00023136"/>
    </source>
</evidence>
<keyword evidence="9 10" id="KW-0472">Membrane</keyword>
<evidence type="ECO:0000256" key="3">
    <source>
        <dbReference type="ARBA" id="ARBA00008281"/>
    </source>
</evidence>
<gene>
    <name evidence="11" type="ORF">SAMN02745149_01861</name>
</gene>
<name>A0A1T4M687_TREPO</name>
<keyword evidence="11" id="KW-0966">Cell projection</keyword>
<evidence type="ECO:0000256" key="10">
    <source>
        <dbReference type="RuleBase" id="RU364125"/>
    </source>
</evidence>
<keyword evidence="5 10" id="KW-0145">Chemotaxis</keyword>
<dbReference type="GO" id="GO:0071973">
    <property type="term" value="P:bacterial-type flagellum-dependent cell motility"/>
    <property type="evidence" value="ECO:0007669"/>
    <property type="project" value="InterPro"/>
</dbReference>
<feature type="transmembrane region" description="Helical" evidence="10">
    <location>
        <begin position="31"/>
        <end position="51"/>
    </location>
</feature>
<organism evidence="11 12">
    <name type="scientific">Treponema porcinum</name>
    <dbReference type="NCBI Taxonomy" id="261392"/>
    <lineage>
        <taxon>Bacteria</taxon>
        <taxon>Pseudomonadati</taxon>
        <taxon>Spirochaetota</taxon>
        <taxon>Spirochaetia</taxon>
        <taxon>Spirochaetales</taxon>
        <taxon>Treponemataceae</taxon>
        <taxon>Treponema</taxon>
    </lineage>
</organism>
<dbReference type="OrthoDB" id="350725at2"/>
<evidence type="ECO:0000256" key="5">
    <source>
        <dbReference type="ARBA" id="ARBA00022500"/>
    </source>
</evidence>
<dbReference type="EMBL" id="FUWG01000014">
    <property type="protein sequence ID" value="SJZ62509.1"/>
    <property type="molecule type" value="Genomic_DNA"/>
</dbReference>
<dbReference type="Proteomes" id="UP000190423">
    <property type="component" value="Unassembled WGS sequence"/>
</dbReference>